<proteinExistence type="predicted"/>
<gene>
    <name evidence="1" type="ORF">DF3PB_980012</name>
</gene>
<dbReference type="EMBL" id="UIDG01000654">
    <property type="protein sequence ID" value="SUS08959.1"/>
    <property type="molecule type" value="Genomic_DNA"/>
</dbReference>
<evidence type="ECO:0000313" key="1">
    <source>
        <dbReference type="EMBL" id="SUS08959.1"/>
    </source>
</evidence>
<protein>
    <submittedName>
        <fullName evidence="1">Uncharacterized protein</fullName>
    </submittedName>
</protein>
<sequence>MQRAADDAQHQRVQGLFSLQHMLGAGPSCLLDKAVVDRGRDDDDRRPCRVLVQGRYPLQQSAVVIARSFGNDYIRLACSKDRKGVIKAGRGHDLQLTAGKARQWADEGGFNLVVRSNQQYGGSLHVR</sequence>
<accession>A0A380TMH8</accession>
<reference evidence="1" key="1">
    <citation type="submission" date="2018-07" db="EMBL/GenBank/DDBJ databases">
        <authorList>
            <person name="Quirk P.G."/>
            <person name="Krulwich T.A."/>
        </authorList>
    </citation>
    <scope>NUCLEOTIDE SEQUENCE</scope>
</reference>
<name>A0A380TMH8_9ZZZZ</name>
<dbReference type="AlphaFoldDB" id="A0A380TMH8"/>
<organism evidence="1">
    <name type="scientific">metagenome</name>
    <dbReference type="NCBI Taxonomy" id="256318"/>
    <lineage>
        <taxon>unclassified sequences</taxon>
        <taxon>metagenomes</taxon>
    </lineage>
</organism>